<protein>
    <recommendedName>
        <fullName evidence="1">Endonuclease/exonuclease/phosphatase domain-containing protein</fullName>
    </recommendedName>
</protein>
<dbReference type="InterPro" id="IPR005135">
    <property type="entry name" value="Endo/exonuclease/phosphatase"/>
</dbReference>
<evidence type="ECO:0000313" key="3">
    <source>
        <dbReference type="Proteomes" id="UP000008237"/>
    </source>
</evidence>
<dbReference type="InParanoid" id="E2BFV3"/>
<dbReference type="OrthoDB" id="7555308at2759"/>
<dbReference type="InterPro" id="IPR036691">
    <property type="entry name" value="Endo/exonu/phosph_ase_sf"/>
</dbReference>
<feature type="domain" description="Endonuclease/exonuclease/phosphatase" evidence="1">
    <location>
        <begin position="11"/>
        <end position="132"/>
    </location>
</feature>
<name>E2BFV3_HARSA</name>
<sequence length="136" mass="14838">GFVAVDCGGMVIVSCYFSPNLEIDEYDVALGELADCVRSCSGSPIVVAGDFNARARIWGSNDTTQKAIHLMELMSALDLRLANMGTEPTCIRAQGTSVVDLTWATPGMLPRIRDWRVIPGEELEALSDHRYISFVV</sequence>
<dbReference type="GO" id="GO:0003824">
    <property type="term" value="F:catalytic activity"/>
    <property type="evidence" value="ECO:0007669"/>
    <property type="project" value="InterPro"/>
</dbReference>
<dbReference type="Pfam" id="PF14529">
    <property type="entry name" value="Exo_endo_phos_2"/>
    <property type="match status" value="1"/>
</dbReference>
<dbReference type="OMA" id="NARTNAH"/>
<feature type="non-terminal residue" evidence="2">
    <location>
        <position position="136"/>
    </location>
</feature>
<dbReference type="AlphaFoldDB" id="E2BFV3"/>
<dbReference type="Proteomes" id="UP000008237">
    <property type="component" value="Unassembled WGS sequence"/>
</dbReference>
<evidence type="ECO:0000313" key="2">
    <source>
        <dbReference type="EMBL" id="EFN85427.1"/>
    </source>
</evidence>
<dbReference type="EMBL" id="GL448081">
    <property type="protein sequence ID" value="EFN85427.1"/>
    <property type="molecule type" value="Genomic_DNA"/>
</dbReference>
<reference evidence="2 3" key="1">
    <citation type="journal article" date="2010" name="Science">
        <title>Genomic comparison of the ants Camponotus floridanus and Harpegnathos saltator.</title>
        <authorList>
            <person name="Bonasio R."/>
            <person name="Zhang G."/>
            <person name="Ye C."/>
            <person name="Mutti N.S."/>
            <person name="Fang X."/>
            <person name="Qin N."/>
            <person name="Donahue G."/>
            <person name="Yang P."/>
            <person name="Li Q."/>
            <person name="Li C."/>
            <person name="Zhang P."/>
            <person name="Huang Z."/>
            <person name="Berger S.L."/>
            <person name="Reinberg D."/>
            <person name="Wang J."/>
            <person name="Liebig J."/>
        </authorList>
    </citation>
    <scope>NUCLEOTIDE SEQUENCE [LARGE SCALE GENOMIC DNA]</scope>
    <source>
        <strain evidence="2 3">R22 G/1</strain>
    </source>
</reference>
<proteinExistence type="predicted"/>
<organism evidence="3">
    <name type="scientific">Harpegnathos saltator</name>
    <name type="common">Jerdon's jumping ant</name>
    <dbReference type="NCBI Taxonomy" id="610380"/>
    <lineage>
        <taxon>Eukaryota</taxon>
        <taxon>Metazoa</taxon>
        <taxon>Ecdysozoa</taxon>
        <taxon>Arthropoda</taxon>
        <taxon>Hexapoda</taxon>
        <taxon>Insecta</taxon>
        <taxon>Pterygota</taxon>
        <taxon>Neoptera</taxon>
        <taxon>Endopterygota</taxon>
        <taxon>Hymenoptera</taxon>
        <taxon>Apocrita</taxon>
        <taxon>Aculeata</taxon>
        <taxon>Formicoidea</taxon>
        <taxon>Formicidae</taxon>
        <taxon>Ponerinae</taxon>
        <taxon>Ponerini</taxon>
        <taxon>Harpegnathos</taxon>
    </lineage>
</organism>
<feature type="non-terminal residue" evidence="2">
    <location>
        <position position="1"/>
    </location>
</feature>
<evidence type="ECO:0000259" key="1">
    <source>
        <dbReference type="Pfam" id="PF14529"/>
    </source>
</evidence>
<accession>E2BFV3</accession>
<keyword evidence="3" id="KW-1185">Reference proteome</keyword>
<dbReference type="Gene3D" id="3.60.10.10">
    <property type="entry name" value="Endonuclease/exonuclease/phosphatase"/>
    <property type="match status" value="1"/>
</dbReference>
<dbReference type="SUPFAM" id="SSF56219">
    <property type="entry name" value="DNase I-like"/>
    <property type="match status" value="1"/>
</dbReference>
<gene>
    <name evidence="2" type="ORF">EAI_09089</name>
</gene>